<dbReference type="Proteomes" id="UP001273166">
    <property type="component" value="Unassembled WGS sequence"/>
</dbReference>
<accession>A0AAJ0H3D4</accession>
<gene>
    <name evidence="4" type="ORF">B0T15DRAFT_60408</name>
</gene>
<sequence length="191" mass="20703">MPISHQESHQIAVHASLGDTLALATCVRNLAMREGVSPAEVLMECKDDFQQTAAHAAAKAGQTRSIETLAELLGSTANKSTYFNLQNRFSGDRPVHTAMRHGFFTTFKALVANGADPTAKNRFGDSVTDFLGDFEPEEVRSIVDQYKRGSADGKNDPNGKVSVACVQTKRHGWIVLVADKALRLECPMNAA</sequence>
<dbReference type="GeneID" id="87889946"/>
<organism evidence="4 5">
    <name type="scientific">Chaetomium strumarium</name>
    <dbReference type="NCBI Taxonomy" id="1170767"/>
    <lineage>
        <taxon>Eukaryota</taxon>
        <taxon>Fungi</taxon>
        <taxon>Dikarya</taxon>
        <taxon>Ascomycota</taxon>
        <taxon>Pezizomycotina</taxon>
        <taxon>Sordariomycetes</taxon>
        <taxon>Sordariomycetidae</taxon>
        <taxon>Sordariales</taxon>
        <taxon>Chaetomiaceae</taxon>
        <taxon>Chaetomium</taxon>
    </lineage>
</organism>
<dbReference type="PANTHER" id="PTHR24201">
    <property type="entry name" value="ANK_REP_REGION DOMAIN-CONTAINING PROTEIN"/>
    <property type="match status" value="1"/>
</dbReference>
<dbReference type="PROSITE" id="PS50297">
    <property type="entry name" value="ANK_REP_REGION"/>
    <property type="match status" value="1"/>
</dbReference>
<dbReference type="InterPro" id="IPR036770">
    <property type="entry name" value="Ankyrin_rpt-contain_sf"/>
</dbReference>
<dbReference type="Pfam" id="PF12796">
    <property type="entry name" value="Ank_2"/>
    <property type="match status" value="1"/>
</dbReference>
<dbReference type="EMBL" id="JAUDZG010000001">
    <property type="protein sequence ID" value="KAK3311066.1"/>
    <property type="molecule type" value="Genomic_DNA"/>
</dbReference>
<dbReference type="RefSeq" id="XP_062726846.1">
    <property type="nucleotide sequence ID" value="XM_062871117.1"/>
</dbReference>
<name>A0AAJ0H3D4_9PEZI</name>
<reference evidence="4" key="2">
    <citation type="submission" date="2023-06" db="EMBL/GenBank/DDBJ databases">
        <authorList>
            <consortium name="Lawrence Berkeley National Laboratory"/>
            <person name="Mondo S.J."/>
            <person name="Hensen N."/>
            <person name="Bonometti L."/>
            <person name="Westerberg I."/>
            <person name="Brannstrom I.O."/>
            <person name="Guillou S."/>
            <person name="Cros-Aarteil S."/>
            <person name="Calhoun S."/>
            <person name="Haridas S."/>
            <person name="Kuo A."/>
            <person name="Pangilinan J."/>
            <person name="Riley R."/>
            <person name="Labutti K."/>
            <person name="Andreopoulos B."/>
            <person name="Lipzen A."/>
            <person name="Chen C."/>
            <person name="Yanf M."/>
            <person name="Daum C."/>
            <person name="Ng V."/>
            <person name="Clum A."/>
            <person name="Steindorff A."/>
            <person name="Ohm R."/>
            <person name="Martin F."/>
            <person name="Silar P."/>
            <person name="Natvig D."/>
            <person name="Lalanne C."/>
            <person name="Gautier V."/>
            <person name="Ament-Velasquez S.L."/>
            <person name="Kruys A."/>
            <person name="Hutchinson M.I."/>
            <person name="Powell A.J."/>
            <person name="Barry K."/>
            <person name="Miller A.N."/>
            <person name="Grigoriev I.V."/>
            <person name="Debuchy R."/>
            <person name="Gladieux P."/>
            <person name="Thoren M.H."/>
            <person name="Johannesson H."/>
        </authorList>
    </citation>
    <scope>NUCLEOTIDE SEQUENCE</scope>
    <source>
        <strain evidence="4">CBS 333.67</strain>
    </source>
</reference>
<protein>
    <recommendedName>
        <fullName evidence="6">Ankyrin repeat protein</fullName>
    </recommendedName>
</protein>
<evidence type="ECO:0000256" key="3">
    <source>
        <dbReference type="PROSITE-ProRule" id="PRU00023"/>
    </source>
</evidence>
<evidence type="ECO:0000313" key="5">
    <source>
        <dbReference type="Proteomes" id="UP001273166"/>
    </source>
</evidence>
<dbReference type="AlphaFoldDB" id="A0AAJ0H3D4"/>
<evidence type="ECO:0000313" key="4">
    <source>
        <dbReference type="EMBL" id="KAK3311066.1"/>
    </source>
</evidence>
<keyword evidence="2 3" id="KW-0040">ANK repeat</keyword>
<comment type="caution">
    <text evidence="4">The sequence shown here is derived from an EMBL/GenBank/DDBJ whole genome shotgun (WGS) entry which is preliminary data.</text>
</comment>
<evidence type="ECO:0008006" key="6">
    <source>
        <dbReference type="Google" id="ProtNLM"/>
    </source>
</evidence>
<keyword evidence="1" id="KW-0677">Repeat</keyword>
<dbReference type="Gene3D" id="1.25.40.20">
    <property type="entry name" value="Ankyrin repeat-containing domain"/>
    <property type="match status" value="1"/>
</dbReference>
<reference evidence="4" key="1">
    <citation type="journal article" date="2023" name="Mol. Phylogenet. Evol.">
        <title>Genome-scale phylogeny and comparative genomics of the fungal order Sordariales.</title>
        <authorList>
            <person name="Hensen N."/>
            <person name="Bonometti L."/>
            <person name="Westerberg I."/>
            <person name="Brannstrom I.O."/>
            <person name="Guillou S."/>
            <person name="Cros-Aarteil S."/>
            <person name="Calhoun S."/>
            <person name="Haridas S."/>
            <person name="Kuo A."/>
            <person name="Mondo S."/>
            <person name="Pangilinan J."/>
            <person name="Riley R."/>
            <person name="LaButti K."/>
            <person name="Andreopoulos B."/>
            <person name="Lipzen A."/>
            <person name="Chen C."/>
            <person name="Yan M."/>
            <person name="Daum C."/>
            <person name="Ng V."/>
            <person name="Clum A."/>
            <person name="Steindorff A."/>
            <person name="Ohm R.A."/>
            <person name="Martin F."/>
            <person name="Silar P."/>
            <person name="Natvig D.O."/>
            <person name="Lalanne C."/>
            <person name="Gautier V."/>
            <person name="Ament-Velasquez S.L."/>
            <person name="Kruys A."/>
            <person name="Hutchinson M.I."/>
            <person name="Powell A.J."/>
            <person name="Barry K."/>
            <person name="Miller A.N."/>
            <person name="Grigoriev I.V."/>
            <person name="Debuchy R."/>
            <person name="Gladieux P."/>
            <person name="Hiltunen Thoren M."/>
            <person name="Johannesson H."/>
        </authorList>
    </citation>
    <scope>NUCLEOTIDE SEQUENCE</scope>
    <source>
        <strain evidence="4">CBS 333.67</strain>
    </source>
</reference>
<feature type="repeat" description="ANK" evidence="3">
    <location>
        <begin position="90"/>
        <end position="122"/>
    </location>
</feature>
<evidence type="ECO:0000256" key="2">
    <source>
        <dbReference type="ARBA" id="ARBA00023043"/>
    </source>
</evidence>
<proteinExistence type="predicted"/>
<dbReference type="InterPro" id="IPR050776">
    <property type="entry name" value="Ank_Repeat/CDKN_Inhibitor"/>
</dbReference>
<dbReference type="InterPro" id="IPR002110">
    <property type="entry name" value="Ankyrin_rpt"/>
</dbReference>
<evidence type="ECO:0000256" key="1">
    <source>
        <dbReference type="ARBA" id="ARBA00022737"/>
    </source>
</evidence>
<dbReference type="SUPFAM" id="SSF48403">
    <property type="entry name" value="Ankyrin repeat"/>
    <property type="match status" value="1"/>
</dbReference>
<keyword evidence="5" id="KW-1185">Reference proteome</keyword>
<dbReference type="PROSITE" id="PS50088">
    <property type="entry name" value="ANK_REPEAT"/>
    <property type="match status" value="1"/>
</dbReference>